<sequence length="118" mass="12213">MPGLQYLKNVASLSANPELCVGCGLCVEVCPQGVLELRDKRVVVARRDACMECGACMTNCPAQALWVEAGVGCAQAVINSALGRKGNGCCCVAEPRAAQQGLQTNLEAAPPRKSSGCC</sequence>
<dbReference type="PROSITE" id="PS51379">
    <property type="entry name" value="4FE4S_FER_2"/>
    <property type="match status" value="2"/>
</dbReference>
<evidence type="ECO:0000256" key="3">
    <source>
        <dbReference type="ARBA" id="ARBA00023004"/>
    </source>
</evidence>
<protein>
    <submittedName>
        <fullName evidence="6">Ferredoxin</fullName>
    </submittedName>
</protein>
<proteinExistence type="predicted"/>
<dbReference type="Proteomes" id="UP001366166">
    <property type="component" value="Chromosome"/>
</dbReference>
<feature type="domain" description="4Fe-4S ferredoxin-type" evidence="5">
    <location>
        <begin position="11"/>
        <end position="40"/>
    </location>
</feature>
<name>A0AAU9F0W6_9BACT</name>
<evidence type="ECO:0000256" key="1">
    <source>
        <dbReference type="ARBA" id="ARBA00022485"/>
    </source>
</evidence>
<gene>
    <name evidence="6" type="primary">frx-1</name>
    <name evidence="6" type="ORF">FAK_37520</name>
</gene>
<dbReference type="RefSeq" id="WP_338602871.1">
    <property type="nucleotide sequence ID" value="NZ_AP028679.1"/>
</dbReference>
<dbReference type="SUPFAM" id="SSF54862">
    <property type="entry name" value="4Fe-4S ferredoxins"/>
    <property type="match status" value="1"/>
</dbReference>
<keyword evidence="3" id="KW-0408">Iron</keyword>
<evidence type="ECO:0000313" key="6">
    <source>
        <dbReference type="EMBL" id="BEQ16686.1"/>
    </source>
</evidence>
<dbReference type="EMBL" id="AP028679">
    <property type="protein sequence ID" value="BEQ16686.1"/>
    <property type="molecule type" value="Genomic_DNA"/>
</dbReference>
<keyword evidence="1" id="KW-0004">4Fe-4S</keyword>
<dbReference type="Gene3D" id="3.30.70.20">
    <property type="match status" value="1"/>
</dbReference>
<keyword evidence="2" id="KW-0479">Metal-binding</keyword>
<dbReference type="InterPro" id="IPR050572">
    <property type="entry name" value="Fe-S_Ferredoxin"/>
</dbReference>
<dbReference type="InterPro" id="IPR017900">
    <property type="entry name" value="4Fe4S_Fe_S_CS"/>
</dbReference>
<dbReference type="GO" id="GO:0046872">
    <property type="term" value="F:metal ion binding"/>
    <property type="evidence" value="ECO:0007669"/>
    <property type="project" value="UniProtKB-KW"/>
</dbReference>
<evidence type="ECO:0000256" key="4">
    <source>
        <dbReference type="ARBA" id="ARBA00023014"/>
    </source>
</evidence>
<organism evidence="6 7">
    <name type="scientific">Desulfoferula mesophila</name>
    <dbReference type="NCBI Taxonomy" id="3058419"/>
    <lineage>
        <taxon>Bacteria</taxon>
        <taxon>Pseudomonadati</taxon>
        <taxon>Thermodesulfobacteriota</taxon>
        <taxon>Desulfarculia</taxon>
        <taxon>Desulfarculales</taxon>
        <taxon>Desulfarculaceae</taxon>
        <taxon>Desulfoferula</taxon>
    </lineage>
</organism>
<evidence type="ECO:0000313" key="7">
    <source>
        <dbReference type="Proteomes" id="UP001366166"/>
    </source>
</evidence>
<dbReference type="InterPro" id="IPR017896">
    <property type="entry name" value="4Fe4S_Fe-S-bd"/>
</dbReference>
<dbReference type="KEGG" id="dmp:FAK_37520"/>
<accession>A0AAU9F0W6</accession>
<dbReference type="PANTHER" id="PTHR43687">
    <property type="entry name" value="ADENYLYLSULFATE REDUCTASE, BETA SUBUNIT"/>
    <property type="match status" value="1"/>
</dbReference>
<dbReference type="Pfam" id="PF12838">
    <property type="entry name" value="Fer4_7"/>
    <property type="match status" value="1"/>
</dbReference>
<dbReference type="AlphaFoldDB" id="A0AAU9F0W6"/>
<evidence type="ECO:0000259" key="5">
    <source>
        <dbReference type="PROSITE" id="PS51379"/>
    </source>
</evidence>
<feature type="domain" description="4Fe-4S ferredoxin-type" evidence="5">
    <location>
        <begin position="41"/>
        <end position="70"/>
    </location>
</feature>
<evidence type="ECO:0000256" key="2">
    <source>
        <dbReference type="ARBA" id="ARBA00022723"/>
    </source>
</evidence>
<keyword evidence="4" id="KW-0411">Iron-sulfur</keyword>
<dbReference type="GO" id="GO:0051539">
    <property type="term" value="F:4 iron, 4 sulfur cluster binding"/>
    <property type="evidence" value="ECO:0007669"/>
    <property type="project" value="UniProtKB-KW"/>
</dbReference>
<dbReference type="PANTHER" id="PTHR43687:SF4">
    <property type="entry name" value="BLR5484 PROTEIN"/>
    <property type="match status" value="1"/>
</dbReference>
<reference evidence="7" key="1">
    <citation type="journal article" date="2023" name="Arch. Microbiol.">
        <title>Desulfoferula mesophilus gen. nov. sp. nov., a mesophilic sulfate-reducing bacterium isolated from a brackish lake sediment.</title>
        <authorList>
            <person name="Watanabe T."/>
            <person name="Yabe T."/>
            <person name="Tsuji J.M."/>
            <person name="Fukui M."/>
        </authorList>
    </citation>
    <scope>NUCLEOTIDE SEQUENCE [LARGE SCALE GENOMIC DNA]</scope>
    <source>
        <strain evidence="7">12FAK</strain>
    </source>
</reference>
<dbReference type="PROSITE" id="PS00198">
    <property type="entry name" value="4FE4S_FER_1"/>
    <property type="match status" value="2"/>
</dbReference>
<dbReference type="NCBIfam" id="NF040864">
    <property type="entry name" value="HgcB_ferredoxin"/>
    <property type="match status" value="1"/>
</dbReference>
<keyword evidence="7" id="KW-1185">Reference proteome</keyword>